<dbReference type="SUPFAM" id="SSF52540">
    <property type="entry name" value="P-loop containing nucleoside triphosphate hydrolases"/>
    <property type="match status" value="1"/>
</dbReference>
<dbReference type="GO" id="GO:0005524">
    <property type="term" value="F:ATP binding"/>
    <property type="evidence" value="ECO:0007669"/>
    <property type="project" value="UniProtKB-KW"/>
</dbReference>
<comment type="caution">
    <text evidence="10">The sequence shown here is derived from an EMBL/GenBank/DDBJ whole genome shotgun (WGS) entry which is preliminary data.</text>
</comment>
<dbReference type="EMBL" id="VOGB01000003">
    <property type="protein sequence ID" value="MQM72131.1"/>
    <property type="molecule type" value="Genomic_DNA"/>
</dbReference>
<dbReference type="InterPro" id="IPR001650">
    <property type="entry name" value="Helicase_C-like"/>
</dbReference>
<dbReference type="GO" id="GO:0003724">
    <property type="term" value="F:RNA helicase activity"/>
    <property type="evidence" value="ECO:0007669"/>
    <property type="project" value="UniProtKB-EC"/>
</dbReference>
<dbReference type="EC" id="3.6.4.13" evidence="1"/>
<accession>A0A6L5GPC8</accession>
<evidence type="ECO:0000256" key="5">
    <source>
        <dbReference type="ARBA" id="ARBA00022840"/>
    </source>
</evidence>
<keyword evidence="11" id="KW-1185">Reference proteome</keyword>
<keyword evidence="4" id="KW-0347">Helicase</keyword>
<feature type="region of interest" description="Disordered" evidence="8">
    <location>
        <begin position="1"/>
        <end position="30"/>
    </location>
</feature>
<evidence type="ECO:0000313" key="11">
    <source>
        <dbReference type="Proteomes" id="UP000473648"/>
    </source>
</evidence>
<evidence type="ECO:0000256" key="8">
    <source>
        <dbReference type="SAM" id="MobiDB-lite"/>
    </source>
</evidence>
<protein>
    <recommendedName>
        <fullName evidence="1">RNA helicase</fullName>
        <ecNumber evidence="1">3.6.4.13</ecNumber>
    </recommendedName>
</protein>
<evidence type="ECO:0000256" key="4">
    <source>
        <dbReference type="ARBA" id="ARBA00022806"/>
    </source>
</evidence>
<dbReference type="PANTHER" id="PTHR12131">
    <property type="entry name" value="ATP-DEPENDENT RNA AND DNA HELICASE"/>
    <property type="match status" value="1"/>
</dbReference>
<dbReference type="SMART" id="SM00490">
    <property type="entry name" value="HELICc"/>
    <property type="match status" value="1"/>
</dbReference>
<keyword evidence="6" id="KW-0809">Transit peptide</keyword>
<dbReference type="CDD" id="cd17913">
    <property type="entry name" value="DEXQc_Suv3"/>
    <property type="match status" value="1"/>
</dbReference>
<dbReference type="Pfam" id="PF22527">
    <property type="entry name" value="DEXQc_Suv3"/>
    <property type="match status" value="1"/>
</dbReference>
<dbReference type="Gene3D" id="1.20.272.40">
    <property type="match status" value="1"/>
</dbReference>
<dbReference type="InterPro" id="IPR044774">
    <property type="entry name" value="Suv3_DEXQc"/>
</dbReference>
<feature type="compositionally biased region" description="Basic residues" evidence="8">
    <location>
        <begin position="1"/>
        <end position="10"/>
    </location>
</feature>
<dbReference type="PROSITE" id="PS51194">
    <property type="entry name" value="HELICASE_CTER"/>
    <property type="match status" value="1"/>
</dbReference>
<evidence type="ECO:0000313" key="10">
    <source>
        <dbReference type="EMBL" id="MQM72131.1"/>
    </source>
</evidence>
<evidence type="ECO:0000256" key="3">
    <source>
        <dbReference type="ARBA" id="ARBA00022801"/>
    </source>
</evidence>
<evidence type="ECO:0000256" key="2">
    <source>
        <dbReference type="ARBA" id="ARBA00022741"/>
    </source>
</evidence>
<organism evidence="10 11">
    <name type="scientific">Candidatus Pseudoramibacter fermentans</name>
    <dbReference type="NCBI Taxonomy" id="2594427"/>
    <lineage>
        <taxon>Bacteria</taxon>
        <taxon>Bacillati</taxon>
        <taxon>Bacillota</taxon>
        <taxon>Clostridia</taxon>
        <taxon>Eubacteriales</taxon>
        <taxon>Eubacteriaceae</taxon>
        <taxon>Pseudoramibacter</taxon>
    </lineage>
</organism>
<keyword evidence="2" id="KW-0547">Nucleotide-binding</keyword>
<dbReference type="Gene3D" id="3.40.50.300">
    <property type="entry name" value="P-loop containing nucleotide triphosphate hydrolases"/>
    <property type="match status" value="2"/>
</dbReference>
<dbReference type="PANTHER" id="PTHR12131:SF1">
    <property type="entry name" value="ATP-DEPENDENT RNA HELICASE SUPV3L1, MITOCHONDRIAL-RELATED"/>
    <property type="match status" value="1"/>
</dbReference>
<dbReference type="InterPro" id="IPR027417">
    <property type="entry name" value="P-loop_NTPase"/>
</dbReference>
<evidence type="ECO:0000256" key="6">
    <source>
        <dbReference type="ARBA" id="ARBA00022946"/>
    </source>
</evidence>
<evidence type="ECO:0000259" key="9">
    <source>
        <dbReference type="PROSITE" id="PS51194"/>
    </source>
</evidence>
<evidence type="ECO:0000256" key="7">
    <source>
        <dbReference type="ARBA" id="ARBA00047984"/>
    </source>
</evidence>
<feature type="domain" description="Helicase C-terminal" evidence="9">
    <location>
        <begin position="343"/>
        <end position="505"/>
    </location>
</feature>
<dbReference type="Pfam" id="PF00271">
    <property type="entry name" value="Helicase_C"/>
    <property type="match status" value="1"/>
</dbReference>
<keyword evidence="3" id="KW-0378">Hydrolase</keyword>
<gene>
    <name evidence="10" type="ORF">FRC53_01605</name>
</gene>
<dbReference type="InterPro" id="IPR055206">
    <property type="entry name" value="DEXQc_SUV3"/>
</dbReference>
<dbReference type="Proteomes" id="UP000473648">
    <property type="component" value="Unassembled WGS sequence"/>
</dbReference>
<dbReference type="GO" id="GO:0016787">
    <property type="term" value="F:hydrolase activity"/>
    <property type="evidence" value="ECO:0007669"/>
    <property type="project" value="UniProtKB-KW"/>
</dbReference>
<proteinExistence type="predicted"/>
<reference evidence="10" key="1">
    <citation type="journal article" date="2020" name="Appl. Environ. Microbiol.">
        <title>Medium-Chain Fatty Acid Synthesis by 'Candidatus Weimeria bifida' gen. nov., sp. nov., and 'Candidatus Pseudoramibacter fermentans' sp. nov.</title>
        <authorList>
            <person name="Scarborough M.J."/>
            <person name="Myers K.S."/>
            <person name="Donohue T.J."/>
            <person name="Noguera D.R."/>
        </authorList>
    </citation>
    <scope>NUCLEOTIDE SEQUENCE</scope>
    <source>
        <strain evidence="10">EUB1.1</strain>
    </source>
</reference>
<sequence length="692" mass="79273">MQKRRKRRRSRSDQRKAQRKKFAKSEENLRRQQLMRDAVWPTDEDAAHIAADVFRKKLVSQRLYTKKRHRDQEITPQIEFDLRTWAESGKAPYDYFHFKHNTLPMKKLRQRFAEANPELDGLTRYVSQRGNWVNIPEHVEKRLHKTLDRGERLAASQISLSETIDLLEHNGHYPFIKNRSRERELIKKQIPEHIAELFPVARSVERHFVLHVGPTNSGKTHEAITDCEQAETGVYLAPLRLLAMEEAERMNRDGVPCSMVTGEEERLIPGAMHMASTIEMMSEERLYDVAVIDECQMIADRDRGWAWTQAVLGIAAKTVHVCMAPEAQALVTALIEECGDTWEVVTHHRATPLEMEGGGFVFPRDVRAGDALVVFSRKSVLQAASILEDEGRRVSVIYGALPYDARRAETMKFLSGETDVVVATDAIGMGMNLPIKRIVFLETDKFDGMRHRDLTPAEIKQIAGRAGRRGFAEKGLVTSSFNRSLIAEGLAAGVEPLEKARVSMPRFLVNMDSRLSQTIQDWQGLPDDGLYLKTDMTRAFHLCVWLEVNCELTKTDMLRAVTIPFDENDLGMWALWRHAMKNYDKGRPILDGFERVAYQPGDGLDRLEKKYRTLDLMYYLQRSLGENETYADEEKRDILGCKAEVADAIIRRLKKAKRVYRRCRICGAKLPWNDPYSVCDACYQAGKAGARH</sequence>
<comment type="catalytic activity">
    <reaction evidence="7">
        <text>ATP + H2O = ADP + phosphate + H(+)</text>
        <dbReference type="Rhea" id="RHEA:13065"/>
        <dbReference type="ChEBI" id="CHEBI:15377"/>
        <dbReference type="ChEBI" id="CHEBI:15378"/>
        <dbReference type="ChEBI" id="CHEBI:30616"/>
        <dbReference type="ChEBI" id="CHEBI:43474"/>
        <dbReference type="ChEBI" id="CHEBI:456216"/>
        <dbReference type="EC" id="3.6.4.13"/>
    </reaction>
</comment>
<dbReference type="AlphaFoldDB" id="A0A6L5GPC8"/>
<evidence type="ECO:0000256" key="1">
    <source>
        <dbReference type="ARBA" id="ARBA00012552"/>
    </source>
</evidence>
<keyword evidence="5" id="KW-0067">ATP-binding</keyword>
<name>A0A6L5GPC8_9FIRM</name>
<dbReference type="InterPro" id="IPR050699">
    <property type="entry name" value="RNA-DNA_Helicase"/>
</dbReference>